<keyword evidence="2" id="KW-1185">Reference proteome</keyword>
<dbReference type="EMBL" id="VSRR010118968">
    <property type="protein sequence ID" value="MPC99580.1"/>
    <property type="molecule type" value="Genomic_DNA"/>
</dbReference>
<reference evidence="1 2" key="1">
    <citation type="submission" date="2019-05" db="EMBL/GenBank/DDBJ databases">
        <title>Another draft genome of Portunus trituberculatus and its Hox gene families provides insights of decapod evolution.</title>
        <authorList>
            <person name="Jeong J.-H."/>
            <person name="Song I."/>
            <person name="Kim S."/>
            <person name="Choi T."/>
            <person name="Kim D."/>
            <person name="Ryu S."/>
            <person name="Kim W."/>
        </authorList>
    </citation>
    <scope>NUCLEOTIDE SEQUENCE [LARGE SCALE GENOMIC DNA]</scope>
    <source>
        <tissue evidence="1">Muscle</tissue>
    </source>
</reference>
<protein>
    <submittedName>
        <fullName evidence="1">Uncharacterized protein</fullName>
    </submittedName>
</protein>
<evidence type="ECO:0000313" key="2">
    <source>
        <dbReference type="Proteomes" id="UP000324222"/>
    </source>
</evidence>
<gene>
    <name evidence="1" type="ORF">E2C01_095003</name>
</gene>
<dbReference type="Proteomes" id="UP000324222">
    <property type="component" value="Unassembled WGS sequence"/>
</dbReference>
<dbReference type="AlphaFoldDB" id="A0A5B7JS00"/>
<proteinExistence type="predicted"/>
<organism evidence="1 2">
    <name type="scientific">Portunus trituberculatus</name>
    <name type="common">Swimming crab</name>
    <name type="synonym">Neptunus trituberculatus</name>
    <dbReference type="NCBI Taxonomy" id="210409"/>
    <lineage>
        <taxon>Eukaryota</taxon>
        <taxon>Metazoa</taxon>
        <taxon>Ecdysozoa</taxon>
        <taxon>Arthropoda</taxon>
        <taxon>Crustacea</taxon>
        <taxon>Multicrustacea</taxon>
        <taxon>Malacostraca</taxon>
        <taxon>Eumalacostraca</taxon>
        <taxon>Eucarida</taxon>
        <taxon>Decapoda</taxon>
        <taxon>Pleocyemata</taxon>
        <taxon>Brachyura</taxon>
        <taxon>Eubrachyura</taxon>
        <taxon>Portunoidea</taxon>
        <taxon>Portunidae</taxon>
        <taxon>Portuninae</taxon>
        <taxon>Portunus</taxon>
    </lineage>
</organism>
<name>A0A5B7JS00_PORTR</name>
<evidence type="ECO:0000313" key="1">
    <source>
        <dbReference type="EMBL" id="MPC99580.1"/>
    </source>
</evidence>
<comment type="caution">
    <text evidence="1">The sequence shown here is derived from an EMBL/GenBank/DDBJ whole genome shotgun (WGS) entry which is preliminary data.</text>
</comment>
<accession>A0A5B7JS00</accession>
<sequence length="102" mass="11790">MRTYSTSPNDGEILFNSHHQHFINSPLAHSNEKINSQLFHVSTASVTSLLTRLSLIPEERRTIAFTAPEIRPLEHDIHTLQPRIFTHDEETFRGDTQLKERS</sequence>